<name>A0AB39UU99_9GAMM</name>
<dbReference type="InterPro" id="IPR050789">
    <property type="entry name" value="Diverse_Enzym_Activities"/>
</dbReference>
<evidence type="ECO:0000313" key="2">
    <source>
        <dbReference type="EMBL" id="XDT71538.1"/>
    </source>
</evidence>
<dbReference type="PANTHER" id="PTHR43283:SF3">
    <property type="entry name" value="BETA-LACTAMASE FAMILY PROTEIN (AFU_ORTHOLOGUE AFUA_5G07500)"/>
    <property type="match status" value="1"/>
</dbReference>
<protein>
    <submittedName>
        <fullName evidence="2">Serine hydrolase domain-containing protein</fullName>
        <ecNumber evidence="2">3.1.1.103</ecNumber>
    </submittedName>
</protein>
<feature type="domain" description="Beta-lactamase-related" evidence="1">
    <location>
        <begin position="57"/>
        <end position="396"/>
    </location>
</feature>
<dbReference type="InterPro" id="IPR001466">
    <property type="entry name" value="Beta-lactam-related"/>
</dbReference>
<dbReference type="GO" id="GO:0016787">
    <property type="term" value="F:hydrolase activity"/>
    <property type="evidence" value="ECO:0007669"/>
    <property type="project" value="UniProtKB-KW"/>
</dbReference>
<dbReference type="PANTHER" id="PTHR43283">
    <property type="entry name" value="BETA-LACTAMASE-RELATED"/>
    <property type="match status" value="1"/>
</dbReference>
<sequence length="424" mass="46919">MMQALLRNAFHLADTAMPLDEITARDATTEVAPESLGLDPKAVERIWDELVALYRTGTQPAIQVCLRYKGEIVMNRAIGCARGGGPDDQGREPRIPVRTDTPFCLFSASKAITAMLVHKLAEQGKINLLDPVAFYLPEFAKRGKGNITIHQILSHRGGIPGLPTKGVSLDTLYDPEEVWRLLCDAEPIAVDGAKLAYHAITGGFVLGRLVEKVTGMTMREYIHQTLVEPMGMTYMNFGLPEDQISHSARNYATGPDTPFPLSWIVRRALGADMRTAAEVSNDPRWFGAVIPAANIYATAEETSRFYQMMLNEGRWGRRQVFRPMTIRRAVHEFGTCTLDRTMMIPMRYSAGFMLGMDPVGLWGAYSGRAYGHIGLINKFSWADPDRQLAACVLTSGLCLVSHHVPHLVRLIGSISSAFPSRRVS</sequence>
<dbReference type="Gene3D" id="3.40.710.10">
    <property type="entry name" value="DD-peptidase/beta-lactamase superfamily"/>
    <property type="match status" value="1"/>
</dbReference>
<dbReference type="EC" id="3.1.1.103" evidence="2"/>
<keyword evidence="2" id="KW-0378">Hydrolase</keyword>
<accession>A0AB39UU99</accession>
<dbReference type="Pfam" id="PF00144">
    <property type="entry name" value="Beta-lactamase"/>
    <property type="match status" value="1"/>
</dbReference>
<reference evidence="2" key="1">
    <citation type="submission" date="2024-05" db="EMBL/GenBank/DDBJ databases">
        <title>Genome sequencing of novel strain.</title>
        <authorList>
            <person name="Ganbat D."/>
            <person name="Ganbat S."/>
            <person name="Lee S.-J."/>
        </authorList>
    </citation>
    <scope>NUCLEOTIDE SEQUENCE</scope>
    <source>
        <strain evidence="2">SMD15-11</strain>
    </source>
</reference>
<dbReference type="KEGG" id="tcd:AAIA72_12070"/>
<dbReference type="InterPro" id="IPR012338">
    <property type="entry name" value="Beta-lactam/transpept-like"/>
</dbReference>
<dbReference type="EMBL" id="CP154858">
    <property type="protein sequence ID" value="XDT71538.1"/>
    <property type="molecule type" value="Genomic_DNA"/>
</dbReference>
<proteinExistence type="predicted"/>
<gene>
    <name evidence="2" type="ORF">AAIA72_12070</name>
</gene>
<dbReference type="AlphaFoldDB" id="A0AB39UU99"/>
<organism evidence="2">
    <name type="scientific">Thermohahella caldifontis</name>
    <dbReference type="NCBI Taxonomy" id="3142973"/>
    <lineage>
        <taxon>Bacteria</taxon>
        <taxon>Pseudomonadati</taxon>
        <taxon>Pseudomonadota</taxon>
        <taxon>Gammaproteobacteria</taxon>
        <taxon>Oceanospirillales</taxon>
        <taxon>Hahellaceae</taxon>
        <taxon>Thermohahella</taxon>
    </lineage>
</organism>
<evidence type="ECO:0000259" key="1">
    <source>
        <dbReference type="Pfam" id="PF00144"/>
    </source>
</evidence>
<dbReference type="SUPFAM" id="SSF56601">
    <property type="entry name" value="beta-lactamase/transpeptidase-like"/>
    <property type="match status" value="1"/>
</dbReference>
<dbReference type="RefSeq" id="WP_369600574.1">
    <property type="nucleotide sequence ID" value="NZ_CP154858.1"/>
</dbReference>